<dbReference type="OrthoDB" id="74764at2759"/>
<keyword evidence="2" id="KW-0732">Signal</keyword>
<evidence type="ECO:0000259" key="3">
    <source>
        <dbReference type="PROSITE" id="PS51212"/>
    </source>
</evidence>
<evidence type="ECO:0000256" key="1">
    <source>
        <dbReference type="SAM" id="MobiDB-lite"/>
    </source>
</evidence>
<dbReference type="EMBL" id="KV417480">
    <property type="protein sequence ID" value="KZP34130.1"/>
    <property type="molecule type" value="Genomic_DNA"/>
</dbReference>
<dbReference type="SMART" id="SM00321">
    <property type="entry name" value="WSC"/>
    <property type="match status" value="1"/>
</dbReference>
<sequence>MLPTVTLLAGLASVATAAKTGRTFAVNHFYGNGPLTMGRMDPIISPGTASGHVHAIQGGSNFALTMSDDVLLESKCTSSLVINDKSNYWTPALYFQDPTTGKFTNVEMFYMNVYYFFEATDDEIVAFQPGHRMVVGNALARTPPATGGKSILDTAEGIPQPVQWTCPRSSTAEPLYPVDSTGTDGVGIQDPQNAGAGAGFPDQNCDGYASPLRADIHFPSCYNPAAGLDAYKTNMVFPSSANVSTPGMANCPAGWVHTPHIFYEVYWNTPVFASQWTQGQGKQPFVLAEGDNTGYSLHADFIAGWDVTTLQQIIDNCDAGDSGMDKCPGLIGGLNDASTSCNIPNLFPETIAGVGMDALPGNNPVTGWGTPAGAVNATSAAASTTSKAMLSTTASSAAASSTSKAVTASSVAASTSKAVTASSVAASSTSKAVTASKASSTSGSASASAPAPSSSSITGWTYKGCYSDNTSTRALTGITFADIGIHAVTNTKCAAYCGAQGYSLAGTEYAGQCFCGNELIGSSVLADSKCNMACEGDASETCGGSNALTVYSASGSGSKRNLSRHTKRQRSRLN</sequence>
<evidence type="ECO:0000313" key="5">
    <source>
        <dbReference type="EMBL" id="KZP34130.1"/>
    </source>
</evidence>
<feature type="domain" description="WSC" evidence="3">
    <location>
        <begin position="459"/>
        <end position="554"/>
    </location>
</feature>
<feature type="chain" id="PRO_5007997392" evidence="2">
    <location>
        <begin position="18"/>
        <end position="574"/>
    </location>
</feature>
<organism evidence="4 6">
    <name type="scientific">Athelia psychrophila</name>
    <dbReference type="NCBI Taxonomy" id="1759441"/>
    <lineage>
        <taxon>Eukaryota</taxon>
        <taxon>Fungi</taxon>
        <taxon>Dikarya</taxon>
        <taxon>Basidiomycota</taxon>
        <taxon>Agaricomycotina</taxon>
        <taxon>Agaricomycetes</taxon>
        <taxon>Agaricomycetidae</taxon>
        <taxon>Atheliales</taxon>
        <taxon>Atheliaceae</taxon>
        <taxon>Athelia</taxon>
    </lineage>
</organism>
<dbReference type="InterPro" id="IPR002889">
    <property type="entry name" value="WSC_carb-bd"/>
</dbReference>
<dbReference type="STRING" id="436010.A0A166HDW0"/>
<reference evidence="4 6" key="1">
    <citation type="journal article" date="2016" name="Mol. Biol. Evol.">
        <title>Comparative Genomics of Early-Diverging Mushroom-Forming Fungi Provides Insights into the Origins of Lignocellulose Decay Capabilities.</title>
        <authorList>
            <person name="Nagy L.G."/>
            <person name="Riley R."/>
            <person name="Tritt A."/>
            <person name="Adam C."/>
            <person name="Daum C."/>
            <person name="Floudas D."/>
            <person name="Sun H."/>
            <person name="Yadav J.S."/>
            <person name="Pangilinan J."/>
            <person name="Larsson K.H."/>
            <person name="Matsuura K."/>
            <person name="Barry K."/>
            <person name="Labutti K."/>
            <person name="Kuo R."/>
            <person name="Ohm R.A."/>
            <person name="Bhattacharya S.S."/>
            <person name="Shirouzu T."/>
            <person name="Yoshinaga Y."/>
            <person name="Martin F.M."/>
            <person name="Grigoriev I.V."/>
            <person name="Hibbett D.S."/>
        </authorList>
    </citation>
    <scope>NUCLEOTIDE SEQUENCE [LARGE SCALE GENOMIC DNA]</scope>
    <source>
        <strain evidence="4 6">CBS 109695</strain>
    </source>
</reference>
<evidence type="ECO:0000313" key="6">
    <source>
        <dbReference type="Proteomes" id="UP000076532"/>
    </source>
</evidence>
<dbReference type="Pfam" id="PF01822">
    <property type="entry name" value="WSC"/>
    <property type="match status" value="1"/>
</dbReference>
<dbReference type="PANTHER" id="PTHR43662:SF11">
    <property type="entry name" value="WSC DOMAIN-CONTAINING PROTEIN"/>
    <property type="match status" value="1"/>
</dbReference>
<dbReference type="InterPro" id="IPR018535">
    <property type="entry name" value="DUF1996"/>
</dbReference>
<dbReference type="PANTHER" id="PTHR43662">
    <property type="match status" value="1"/>
</dbReference>
<dbReference type="Proteomes" id="UP000076532">
    <property type="component" value="Unassembled WGS sequence"/>
</dbReference>
<feature type="region of interest" description="Disordered" evidence="1">
    <location>
        <begin position="553"/>
        <end position="574"/>
    </location>
</feature>
<proteinExistence type="predicted"/>
<dbReference type="PROSITE" id="PS51212">
    <property type="entry name" value="WSC"/>
    <property type="match status" value="1"/>
</dbReference>
<feature type="compositionally biased region" description="Basic residues" evidence="1">
    <location>
        <begin position="561"/>
        <end position="574"/>
    </location>
</feature>
<protein>
    <submittedName>
        <fullName evidence="4">WSC-domain-containing protein</fullName>
    </submittedName>
</protein>
<dbReference type="Pfam" id="PF09362">
    <property type="entry name" value="DUF1996"/>
    <property type="match status" value="1"/>
</dbReference>
<evidence type="ECO:0000313" key="4">
    <source>
        <dbReference type="EMBL" id="KZP18758.1"/>
    </source>
</evidence>
<accession>A0A166HDW0</accession>
<name>A0A166HDW0_9AGAM</name>
<evidence type="ECO:0000256" key="2">
    <source>
        <dbReference type="SAM" id="SignalP"/>
    </source>
</evidence>
<feature type="signal peptide" evidence="2">
    <location>
        <begin position="1"/>
        <end position="17"/>
    </location>
</feature>
<dbReference type="AlphaFoldDB" id="A0A166HDW0"/>
<keyword evidence="6" id="KW-1185">Reference proteome</keyword>
<gene>
    <name evidence="5" type="ORF">FIBSPDRAFT_771507</name>
    <name evidence="4" type="ORF">FIBSPDRAFT_791675</name>
</gene>
<dbReference type="EMBL" id="KV417570">
    <property type="protein sequence ID" value="KZP18758.1"/>
    <property type="molecule type" value="Genomic_DNA"/>
</dbReference>